<comment type="caution">
    <text evidence="1">The sequence shown here is derived from an EMBL/GenBank/DDBJ whole genome shotgun (WGS) entry which is preliminary data.</text>
</comment>
<evidence type="ECO:0000313" key="1">
    <source>
        <dbReference type="EMBL" id="KDA46400.1"/>
    </source>
</evidence>
<protein>
    <submittedName>
        <fullName evidence="1">Uncharacterized protein</fullName>
    </submittedName>
</protein>
<proteinExistence type="predicted"/>
<name>A0ABR4RQP3_9LACO</name>
<gene>
    <name evidence="1" type="ORF">Lani381_0420</name>
</gene>
<dbReference type="RefSeq" id="WP_005917844.1">
    <property type="nucleotide sequence ID" value="NZ_CP195054.1"/>
</dbReference>
<organism evidence="1 2">
    <name type="scientific">Ligilactobacillus animalis</name>
    <dbReference type="NCBI Taxonomy" id="1605"/>
    <lineage>
        <taxon>Bacteria</taxon>
        <taxon>Bacillati</taxon>
        <taxon>Bacillota</taxon>
        <taxon>Bacilli</taxon>
        <taxon>Lactobacillales</taxon>
        <taxon>Lactobacillaceae</taxon>
        <taxon>Ligilactobacillus</taxon>
    </lineage>
</organism>
<accession>A0ABR4RQP3</accession>
<evidence type="ECO:0000313" key="2">
    <source>
        <dbReference type="Proteomes" id="UP000027129"/>
    </source>
</evidence>
<keyword evidence="2" id="KW-1185">Reference proteome</keyword>
<dbReference type="EMBL" id="JMHU01000004">
    <property type="protein sequence ID" value="KDA46400.1"/>
    <property type="molecule type" value="Genomic_DNA"/>
</dbReference>
<dbReference type="Proteomes" id="UP000027129">
    <property type="component" value="Unassembled WGS sequence"/>
</dbReference>
<sequence length="57" mass="6807">MKIKYKDLLENYTKLSEEVSRGMGRDKQIYNELHAKYLDAIQPKVKKKIIRNKSPRV</sequence>
<reference evidence="1 2" key="1">
    <citation type="submission" date="2014-04" db="EMBL/GenBank/DDBJ databases">
        <title>Draft Genome Sequence of Lactobacillus animalis 381-IL-28.</title>
        <authorList>
            <person name="Sturino J.M."/>
            <person name="Rajendran M."/>
            <person name="Altermann E."/>
        </authorList>
    </citation>
    <scope>NUCLEOTIDE SEQUENCE [LARGE SCALE GENOMIC DNA]</scope>
    <source>
        <strain evidence="1 2">381-IL-28</strain>
    </source>
</reference>